<dbReference type="Gene3D" id="3.30.70.100">
    <property type="match status" value="1"/>
</dbReference>
<feature type="domain" description="HMA" evidence="2">
    <location>
        <begin position="1"/>
        <end position="64"/>
    </location>
</feature>
<dbReference type="PROSITE" id="PS50846">
    <property type="entry name" value="HMA_2"/>
    <property type="match status" value="1"/>
</dbReference>
<name>A0ABY7QUY8_9FIRM</name>
<evidence type="ECO:0000313" key="3">
    <source>
        <dbReference type="EMBL" id="WBW50176.1"/>
    </source>
</evidence>
<sequence length="69" mass="7237">MKTVFSIEGMSCAHCVRAVDEAIKSVSGVEGVDVSLEEKKAVVVGNFDVNAAKAAVEDEGYTITDVTES</sequence>
<protein>
    <submittedName>
        <fullName evidence="3">Heavy metal-associated domain-containing protein</fullName>
    </submittedName>
</protein>
<dbReference type="SUPFAM" id="SSF55008">
    <property type="entry name" value="HMA, heavy metal-associated domain"/>
    <property type="match status" value="1"/>
</dbReference>
<dbReference type="Pfam" id="PF00403">
    <property type="entry name" value="HMA"/>
    <property type="match status" value="1"/>
</dbReference>
<accession>A0ABY7QUY8</accession>
<dbReference type="Proteomes" id="UP001210339">
    <property type="component" value="Chromosome"/>
</dbReference>
<proteinExistence type="predicted"/>
<dbReference type="PROSITE" id="PS01047">
    <property type="entry name" value="HMA_1"/>
    <property type="match status" value="1"/>
</dbReference>
<evidence type="ECO:0000256" key="1">
    <source>
        <dbReference type="ARBA" id="ARBA00022723"/>
    </source>
</evidence>
<dbReference type="EMBL" id="CP115667">
    <property type="protein sequence ID" value="WBW50176.1"/>
    <property type="molecule type" value="Genomic_DNA"/>
</dbReference>
<dbReference type="RefSeq" id="WP_271191707.1">
    <property type="nucleotide sequence ID" value="NZ_CP115667.1"/>
</dbReference>
<dbReference type="InterPro" id="IPR036163">
    <property type="entry name" value="HMA_dom_sf"/>
</dbReference>
<keyword evidence="4" id="KW-1185">Reference proteome</keyword>
<gene>
    <name evidence="3" type="ORF">O6R05_01050</name>
</gene>
<dbReference type="InterPro" id="IPR017969">
    <property type="entry name" value="Heavy-metal-associated_CS"/>
</dbReference>
<evidence type="ECO:0000313" key="4">
    <source>
        <dbReference type="Proteomes" id="UP001210339"/>
    </source>
</evidence>
<dbReference type="CDD" id="cd00371">
    <property type="entry name" value="HMA"/>
    <property type="match status" value="1"/>
</dbReference>
<evidence type="ECO:0000259" key="2">
    <source>
        <dbReference type="PROSITE" id="PS50846"/>
    </source>
</evidence>
<reference evidence="3 4" key="1">
    <citation type="submission" date="2023-01" db="EMBL/GenBank/DDBJ databases">
        <authorList>
            <person name="Lee S.H."/>
            <person name="Jung H.S."/>
            <person name="Yun J.U."/>
        </authorList>
    </citation>
    <scope>NUCLEOTIDE SEQUENCE [LARGE SCALE GENOMIC DNA]</scope>
    <source>
        <strain evidence="3 4">CBA3646</strain>
    </source>
</reference>
<organism evidence="3 4">
    <name type="scientific">Peptoniphilus equinus</name>
    <dbReference type="NCBI Taxonomy" id="3016343"/>
    <lineage>
        <taxon>Bacteria</taxon>
        <taxon>Bacillati</taxon>
        <taxon>Bacillota</taxon>
        <taxon>Tissierellia</taxon>
        <taxon>Tissierellales</taxon>
        <taxon>Peptoniphilaceae</taxon>
        <taxon>Peptoniphilus</taxon>
    </lineage>
</organism>
<dbReference type="InterPro" id="IPR006121">
    <property type="entry name" value="HMA_dom"/>
</dbReference>
<keyword evidence="1" id="KW-0479">Metal-binding</keyword>